<feature type="active site" description="Phosphohistidine intermediate" evidence="6">
    <location>
        <position position="437"/>
    </location>
</feature>
<evidence type="ECO:0000256" key="6">
    <source>
        <dbReference type="HAMAP-Rule" id="MF_00347"/>
    </source>
</evidence>
<dbReference type="InterPro" id="IPR025200">
    <property type="entry name" value="PPK_C_dom2"/>
</dbReference>
<dbReference type="Pfam" id="PF13089">
    <property type="entry name" value="PP_kinase_N"/>
    <property type="match status" value="1"/>
</dbReference>
<comment type="cofactor">
    <cofactor evidence="6">
        <name>Mg(2+)</name>
        <dbReference type="ChEBI" id="CHEBI:18420"/>
    </cofactor>
</comment>
<dbReference type="InterPro" id="IPR041108">
    <property type="entry name" value="PP_kinase_C_1"/>
</dbReference>
<dbReference type="NCBIfam" id="TIGR03705">
    <property type="entry name" value="poly_P_kin"/>
    <property type="match status" value="1"/>
</dbReference>
<comment type="caution">
    <text evidence="13">The sequence shown here is derived from an EMBL/GenBank/DDBJ whole genome shotgun (WGS) entry which is preliminary data.</text>
</comment>
<feature type="domain" description="Polyphosphate kinase C-terminal" evidence="11">
    <location>
        <begin position="505"/>
        <end position="675"/>
    </location>
</feature>
<dbReference type="NCBIfam" id="NF003917">
    <property type="entry name" value="PRK05443.1-1"/>
    <property type="match status" value="1"/>
</dbReference>
<dbReference type="InterPro" id="IPR003414">
    <property type="entry name" value="PP_kinase"/>
</dbReference>
<dbReference type="GO" id="GO:0008976">
    <property type="term" value="F:polyphosphate kinase activity"/>
    <property type="evidence" value="ECO:0007669"/>
    <property type="project" value="UniProtKB-UniRule"/>
</dbReference>
<feature type="domain" description="Polyphosphate kinase C-terminal" evidence="12">
    <location>
        <begin position="335"/>
        <end position="493"/>
    </location>
</feature>
<protein>
    <recommendedName>
        <fullName evidence="6 7">Polyphosphate kinase</fullName>
        <ecNumber evidence="6 7">2.7.4.1</ecNumber>
    </recommendedName>
    <alternativeName>
        <fullName evidence="6">ATP-polyphosphate phosphotransferase</fullName>
    </alternativeName>
    <alternativeName>
        <fullName evidence="6">Polyphosphoric acid kinase</fullName>
    </alternativeName>
</protein>
<evidence type="ECO:0000259" key="10">
    <source>
        <dbReference type="Pfam" id="PF13089"/>
    </source>
</evidence>
<evidence type="ECO:0000256" key="4">
    <source>
        <dbReference type="ARBA" id="ARBA00022777"/>
    </source>
</evidence>
<dbReference type="EC" id="2.7.4.1" evidence="6 7"/>
<dbReference type="PANTHER" id="PTHR30218:SF0">
    <property type="entry name" value="POLYPHOSPHATE KINASE"/>
    <property type="match status" value="1"/>
</dbReference>
<dbReference type="HAMAP" id="MF_00347">
    <property type="entry name" value="Polyphosphate_kinase"/>
    <property type="match status" value="1"/>
</dbReference>
<evidence type="ECO:0000256" key="5">
    <source>
        <dbReference type="ARBA" id="ARBA00022840"/>
    </source>
</evidence>
<keyword evidence="6" id="KW-0460">Magnesium</keyword>
<evidence type="ECO:0000256" key="1">
    <source>
        <dbReference type="ARBA" id="ARBA00022553"/>
    </source>
</evidence>
<reference evidence="13 14" key="1">
    <citation type="submission" date="2018-10" db="EMBL/GenBank/DDBJ databases">
        <title>Anaerotruncus faecis sp. nov., isolated from human feces.</title>
        <authorList>
            <person name="Wang Y.-J."/>
        </authorList>
    </citation>
    <scope>NUCLEOTIDE SEQUENCE [LARGE SCALE GENOMIC DNA]</scope>
    <source>
        <strain evidence="13 14">22A2-44</strain>
    </source>
</reference>
<dbReference type="Pfam" id="PF13090">
    <property type="entry name" value="PP_kinase_C"/>
    <property type="match status" value="1"/>
</dbReference>
<comment type="PTM">
    <text evidence="6 7">An intermediate of this reaction is the autophosphorylated ppk in which a phosphate is covalently linked to a histidine residue through a N-P bond.</text>
</comment>
<dbReference type="InterPro" id="IPR036830">
    <property type="entry name" value="PP_kinase_middle_dom_sf"/>
</dbReference>
<dbReference type="GO" id="GO:0005524">
    <property type="term" value="F:ATP binding"/>
    <property type="evidence" value="ECO:0007669"/>
    <property type="project" value="UniProtKB-KW"/>
</dbReference>
<keyword evidence="2 6" id="KW-0808">Transferase</keyword>
<evidence type="ECO:0000256" key="2">
    <source>
        <dbReference type="ARBA" id="ARBA00022679"/>
    </source>
</evidence>
<dbReference type="CDD" id="cd09169">
    <property type="entry name" value="PLDc_PPK1_C2_unchar"/>
    <property type="match status" value="1"/>
</dbReference>
<keyword evidence="5 6" id="KW-0067">ATP-binding</keyword>
<keyword evidence="4 6" id="KW-0418">Kinase</keyword>
<proteinExistence type="inferred from homology"/>
<feature type="binding site" evidence="6">
    <location>
        <position position="594"/>
    </location>
    <ligand>
        <name>ATP</name>
        <dbReference type="ChEBI" id="CHEBI:30616"/>
    </ligand>
</feature>
<keyword evidence="14" id="KW-1185">Reference proteome</keyword>
<evidence type="ECO:0000256" key="7">
    <source>
        <dbReference type="RuleBase" id="RU003800"/>
    </source>
</evidence>
<evidence type="ECO:0000256" key="8">
    <source>
        <dbReference type="SAM" id="MobiDB-lite"/>
    </source>
</evidence>
<dbReference type="PANTHER" id="PTHR30218">
    <property type="entry name" value="POLYPHOSPHATE KINASE"/>
    <property type="match status" value="1"/>
</dbReference>
<evidence type="ECO:0000259" key="11">
    <source>
        <dbReference type="Pfam" id="PF13090"/>
    </source>
</evidence>
<comment type="similarity">
    <text evidence="6 7">Belongs to the polyphosphate kinase 1 (PPK1) family.</text>
</comment>
<dbReference type="InterPro" id="IPR025198">
    <property type="entry name" value="PPK_N_dom"/>
</dbReference>
<feature type="binding site" evidence="6">
    <location>
        <position position="377"/>
    </location>
    <ligand>
        <name>Mg(2+)</name>
        <dbReference type="ChEBI" id="CHEBI:18420"/>
    </ligand>
</feature>
<evidence type="ECO:0000259" key="12">
    <source>
        <dbReference type="Pfam" id="PF17941"/>
    </source>
</evidence>
<dbReference type="AlphaFoldDB" id="A0A498CKB7"/>
<feature type="binding site" evidence="6">
    <location>
        <position position="470"/>
    </location>
    <ligand>
        <name>ATP</name>
        <dbReference type="ChEBI" id="CHEBI:30616"/>
    </ligand>
</feature>
<accession>A0A498CKB7</accession>
<keyword evidence="1 6" id="KW-0597">Phosphoprotein</keyword>
<dbReference type="SUPFAM" id="SSF56024">
    <property type="entry name" value="Phospholipase D/nuclease"/>
    <property type="match status" value="2"/>
</dbReference>
<dbReference type="Pfam" id="PF02503">
    <property type="entry name" value="PP_kinase"/>
    <property type="match status" value="1"/>
</dbReference>
<gene>
    <name evidence="13" type="primary">ppk1</name>
    <name evidence="6" type="synonym">ppk</name>
    <name evidence="13" type="ORF">D4A47_10630</name>
</gene>
<name>A0A498CKB7_9FIRM</name>
<organism evidence="13 14">
    <name type="scientific">Anaerotruncus massiliensis</name>
    <name type="common">ex Liu et al. 2021</name>
    <dbReference type="NCBI Taxonomy" id="2321404"/>
    <lineage>
        <taxon>Bacteria</taxon>
        <taxon>Bacillati</taxon>
        <taxon>Bacillota</taxon>
        <taxon>Clostridia</taxon>
        <taxon>Eubacteriales</taxon>
        <taxon>Oscillospiraceae</taxon>
        <taxon>Anaerotruncus</taxon>
    </lineage>
</organism>
<feature type="binding site" evidence="6">
    <location>
        <position position="407"/>
    </location>
    <ligand>
        <name>Mg(2+)</name>
        <dbReference type="ChEBI" id="CHEBI:18420"/>
    </ligand>
</feature>
<keyword evidence="3 6" id="KW-0547">Nucleotide-binding</keyword>
<dbReference type="GO" id="GO:0046872">
    <property type="term" value="F:metal ion binding"/>
    <property type="evidence" value="ECO:0007669"/>
    <property type="project" value="UniProtKB-KW"/>
</dbReference>
<feature type="region of interest" description="Disordered" evidence="8">
    <location>
        <begin position="695"/>
        <end position="717"/>
    </location>
</feature>
<dbReference type="Pfam" id="PF17941">
    <property type="entry name" value="PP_kinase_C_1"/>
    <property type="match status" value="1"/>
</dbReference>
<keyword evidence="6" id="KW-0479">Metal-binding</keyword>
<dbReference type="SUPFAM" id="SSF143724">
    <property type="entry name" value="PHP14-like"/>
    <property type="match status" value="1"/>
</dbReference>
<dbReference type="InterPro" id="IPR036832">
    <property type="entry name" value="PPK_N_dom_sf"/>
</dbReference>
<dbReference type="Gene3D" id="3.30.1840.10">
    <property type="entry name" value="Polyphosphate kinase middle domain"/>
    <property type="match status" value="1"/>
</dbReference>
<dbReference type="Proteomes" id="UP000276301">
    <property type="component" value="Unassembled WGS sequence"/>
</dbReference>
<feature type="domain" description="Polyphosphate kinase middle" evidence="9">
    <location>
        <begin position="124"/>
        <end position="299"/>
    </location>
</feature>
<dbReference type="Gene3D" id="1.20.58.310">
    <property type="entry name" value="Polyphosphate kinase N-terminal domain"/>
    <property type="match status" value="1"/>
</dbReference>
<dbReference type="Gene3D" id="3.30.870.10">
    <property type="entry name" value="Endonuclease Chain A"/>
    <property type="match status" value="2"/>
</dbReference>
<evidence type="ECO:0000256" key="3">
    <source>
        <dbReference type="ARBA" id="ARBA00022741"/>
    </source>
</evidence>
<feature type="binding site" evidence="6">
    <location>
        <position position="566"/>
    </location>
    <ligand>
        <name>ATP</name>
        <dbReference type="ChEBI" id="CHEBI:30616"/>
    </ligand>
</feature>
<feature type="domain" description="Polyphosphate kinase N-terminal" evidence="10">
    <location>
        <begin position="10"/>
        <end position="114"/>
    </location>
</feature>
<dbReference type="EMBL" id="RCHT01000022">
    <property type="protein sequence ID" value="RLL09120.1"/>
    <property type="molecule type" value="Genomic_DNA"/>
</dbReference>
<dbReference type="InterPro" id="IPR024953">
    <property type="entry name" value="PP_kinase_middle"/>
</dbReference>
<dbReference type="NCBIfam" id="NF003921">
    <property type="entry name" value="PRK05443.2-2"/>
    <property type="match status" value="1"/>
</dbReference>
<comment type="function">
    <text evidence="6 7">Catalyzes the reversible transfer of the terminal phosphate of ATP to form a long-chain polyphosphate (polyP).</text>
</comment>
<dbReference type="PIRSF" id="PIRSF015589">
    <property type="entry name" value="PP_kinase"/>
    <property type="match status" value="1"/>
</dbReference>
<feature type="binding site" evidence="6">
    <location>
        <position position="48"/>
    </location>
    <ligand>
        <name>ATP</name>
        <dbReference type="ChEBI" id="CHEBI:30616"/>
    </ligand>
</feature>
<dbReference type="GO" id="GO:0009358">
    <property type="term" value="C:polyphosphate kinase complex"/>
    <property type="evidence" value="ECO:0007669"/>
    <property type="project" value="InterPro"/>
</dbReference>
<dbReference type="SUPFAM" id="SSF140356">
    <property type="entry name" value="PPK N-terminal domain-like"/>
    <property type="match status" value="1"/>
</dbReference>
<dbReference type="RefSeq" id="WP_121587253.1">
    <property type="nucleotide sequence ID" value="NZ_RCHT01000022.1"/>
</dbReference>
<evidence type="ECO:0000259" key="9">
    <source>
        <dbReference type="Pfam" id="PF02503"/>
    </source>
</evidence>
<evidence type="ECO:0000313" key="13">
    <source>
        <dbReference type="EMBL" id="RLL09120.1"/>
    </source>
</evidence>
<dbReference type="GO" id="GO:0006799">
    <property type="term" value="P:polyphosphate biosynthetic process"/>
    <property type="evidence" value="ECO:0007669"/>
    <property type="project" value="UniProtKB-UniRule"/>
</dbReference>
<comment type="catalytic activity">
    <reaction evidence="6 7">
        <text>[phosphate](n) + ATP = [phosphate](n+1) + ADP</text>
        <dbReference type="Rhea" id="RHEA:19573"/>
        <dbReference type="Rhea" id="RHEA-COMP:9859"/>
        <dbReference type="Rhea" id="RHEA-COMP:14280"/>
        <dbReference type="ChEBI" id="CHEBI:16838"/>
        <dbReference type="ChEBI" id="CHEBI:30616"/>
        <dbReference type="ChEBI" id="CHEBI:456216"/>
        <dbReference type="EC" id="2.7.4.1"/>
    </reaction>
</comment>
<evidence type="ECO:0000313" key="14">
    <source>
        <dbReference type="Proteomes" id="UP000276301"/>
    </source>
</evidence>
<sequence>MNDNMNPILYQNRELSWLKFNLRVLEQACDGSIPLLERLKFLSIFGSNLDEFFMIRVGTLTDASLLDPDAIDNKSLMSPAEQLEAIFADTRALIEKKDAAYKRLSADMAGEGIEHLDLSMLTEEQTVFLENYFRGEILPMLSPQIIDKHHPFPFLRNKETYICTQLKTKGEFVKLAIIPVSTGFDRIVYLPFDKNKFVLLEELVLRYCEHIFQGYVVVAKTIFRVTRNADINVDEAMYDHDMDYRSVMEEMVKNRRKLMPVRIEFQGEASEAIIDQLCKKLELTRDRVFFNLSPLDMGFGFALCSKMERRGLPGLFYPPLTPQDSSLVTPGRPMIPQIEDHDILLSYPFESMKPFISLLLEAADDPTVLSIKMTLYRVARESQIVSALIKAAENGKEVHVVVELRARFDEENNIIWSKRLEEAGVNVVYGLGEYKVHSKLLVITRRVEEKICFITQIGTGNYNESTARLYTDLCLMTADREFGEDGTRIFNGILTGNPVGDTKYLVAAPVSMKPMVLRFIEQEIIAAREGRPAAITVKINSLTDKDVIDKLIEASMAGVKIRMIIRGICCLRVGVPGHTDNIEVVSIVGRFLEHSRIYVFGTPERSRMYISSADFMTRNMERRVEVAAPIRDEKLKARIMNLLDLEFSDNVKAKRLLSDGEYEPVKNDKPPIDSQIDLFKLAYMRAEESARVRASRPVQPVMRPAQPQAAPAAPAAPRRGLWDKIRALFHK</sequence>